<comment type="caution">
    <text evidence="1">The sequence shown here is derived from an EMBL/GenBank/DDBJ whole genome shotgun (WGS) entry which is preliminary data.</text>
</comment>
<accession>A0ACC5WBH9</accession>
<sequence>MSSLEKRQANRRGSTHGPRKCSDGISDTSSVGSFMDDTDREVSNLTDRAFRSLCIGEDAIYNDLEVSSPADQHKACAQEALQKKDLRTICQESSSHGIQYEKAERKSEVASTFQHSYVDVAQEHVLRDESLSYISNGSMEAMWQQKRSSSRVSSLIKAFSSGESNCDSGPPDTVKDKYRDFNNESWDKSALLSIQRELSEFSSGYHPNFKSGPLQSYGNHFHAVARMNTATSSKTKFKAPNTTNFFFHSEFSPFQLWKDYNRFPFERGEPSGFVSATEFPRWYNTPLYKELTATHRVSSSPAEGRQFTRRKIEDIAASQRSRSTVIQKASAIEKRCESEMASNCPPWKNNNFVRNKLPSNRPSTVSPTNEKVHRPDSSLLYHSRHTYEIQHKVGKVGSSEMSSRTTPFNITQLLTPVIPGRQETETSEIRQFAHTPLVSECDSDLKPKSDAKQLRDSYKSKASSLLFNLKDNRKRVKSTYSPTKFKASEISDRNKQTSKVEGRESRLSETSVSKVPNQEHSAAPDAWELCNPVKPNYERSLLQTAEHKHVDKSHNNMTLVSQYGTTNCNISYLGSQNNHPDQLTNRGSDHYELSTNSRLGNSGGSPVGHINDGTRTFGPTRLETENIFSKVQLPAHLSAEMSAKQTFCRREDAGHQNFKEVRKPSFGYINNQVTDENLSWKSVGPVNMVNKEMDNNNGIKDALPYKGEIAALIEMDKQRKATAKQYLPSANDSYTMRKETCINKENENVNGSWHPKDKYIQDTKGSFQTYADKRFPNKQVKDDHANTHATSQNLYEFQHNGLQKMASPPKAANFPRGSEITRHEKAEICLQRNMKHAISDIETEKDCSQRTQFLQSMEEKYQFNEGSVAYQPYKYDSNKQWHIATTENRHTMGEECMSRQLQQSEMKAEQPGESNYIHSLSNTSCIQQQSTVYSARTSQRNLITEDRAKTEEHKPTYSIAPSHKQGNMSTDLNIPNTQRTLQNNRSQTRGDRFNINDILSVRDNEQAKRVRENKHSFNGRAGDPTKLENLTSPVTSDVAEDIAAKTEPSKVQSQAQQDGNSHCKHENTNVSYGYVRKESHIPNDVKERSGKDIFISNENDKITPRALSYKEKGQTKQEILTSKLKAHAQKEISAIKEKGLAKHAIPSRNPIKQSTAVSNEKGQINQEVLSSKKEITAEKLNHLFQDITYSSVPLYKEQRYQDKDKPKYESFTTEKVELCTTDMGSEKDKVAIEKERTKIQMIKPQEEKITEVDKKNCEVQKFVKNYVHQPNMQSKENQLSKPTKDNEKEQSTNVNVANGTILAKCFSSSPTLKVFSEEESVKKEDKTSSNLPTTCTSNNTEYSTFKANGNESPKHEVVVKAATNHLTLYNISEKAITLECSVNKAKEQLSNANTDKPTADSNAASLKCNDLAETTKSKDGTRKENPVMPPNVRQLEISTRQDKTPSDCTKDEVPAVEVTVGFTDTKTAFPNKQMANTEQEQEDHQSGAGGINENQTVLSESSPKTNNQVYKPNTEPPEKETGQEKEDIQAEAVQTSKTNEDAFLQQFQNTDVDKLKSSQNTHASKELGYQTTLSLNKAAGMKLDSSEENKHSLQQEPKLNELCCENSEVQATVSQLKLKIRHENLNQQMIRDKEVTENDNQQLQDSERSPDTEHHNQKEKDFHEHIENTPTEKKQSNDDIRTYSSNGSKSPGTEHEKSEEKLYMPINTINSKEQQLSSHPAPGKSADFTNPATESHVIHIASKQDSSPTDEPVIYSICVSSTSETVSEDEPIIYSISVSSLSEASMTTGPENQENSQKQLSIQQVEKDDKETFGNKNKESDFHESKEDSKEVKLLLNNDMAEQETVVRKYDFPASKDKLDYYRSTEVDNISSSYESLLAKNGLPNGDTIHLESDQKEQDIKHGDEKEESTHNSLQKIQKNTIDNDPVAVEKMLTSADFTKKHSPELRKPKSPEASPELLRNTKENREQRVTHSEQEHQTANGGATQIADGIVYTDRNTKQDVAEKQEILMSKVVPVCEDIVDTQSAKQIMANGNVQLKENKQVGQKVQTMETGLKENDDDVVNKNTEMVRVKCENDTQLTAGFSSANGSNKSLNHSRDDSPKPSSKISTNDYQIRIKAQDTEVSSIQNSQNAVNQTGNTKKPTLQYRTQEECERDALKQEKESKESLQTGDSKALQNNRKELVCKSEFPELEVKFMKSNEVKVSRMIDSQKEISTFNKEQTKENGSVNQNQIKYAAGKTDQSVFTVPDIPLEAKEVHKNDIENQIKADNTVSTRGPVPPNNVSENTQSITPATVTGTKASSAPGMTEVDLERLENEKWKREPAQKEREIIKDEITPLNKDPKTASSVIKGNRDAECESSKSDKNLKEAKAQPQDKKDDHFEKLITDNTRKNSGQKEIKAGIGTFKESSDIIRWDMESSGKVLGDKHDQHSNVYHPQKDALPERKGNTYDGKNTFESNQNSQYHDTVLTKKVGTFTVPQKEKKTTRPEISALADYARLRVISAEDDTITEKDLLQKMNTYQKYNLSAVEPQKVNFSMSVDDTEQTKQLSVNKKSENLNATAMPLQVQERRTKKITDEILAGHNQPSTWSEINAYPKLGSLAKSPDDRVFAVKDKESTKEKTLTNHMQSNTNTKSLTAQDYGYSRSHEVYQSQNPRATHPVQTRIESKNDPKLKQPVNANMVERKVYPQVKNSQSVPQVSTGTELNNANRHADNQIKEEVKDEETTEELQYYIVNAMESETKPKNNHEPLSSSHKITSNRDLTEIHATASRSNTSSPAMGKPIMFRVKDNTGKTSSVTKTVRPRFHRSFSEEFRIGSPLDSCCGSEKDKVEYDHETDPKESANSPVLHEQPVTSHRLPGAKEIQARNKMLSPGFIAPKEPRIYKRRNHMIEEDESRSLISTVSEDVEGLAASSVVMTDSRCFGPEHIRHTYARPESSCYERPESACYERPESACSDMRPGSKPPAVPPKTEKALRRAKRLTSRRIKKVEDQMKSDTPVQPETKSTRTVSSLPASPMVQMSTPQSVQASPLISHYHVEPNYAPPAPSIVAHSFPMTQRKLLQDPNSGQIFMVDMPVQVKTKTFFDPETGKYLQLNVRQRAQGTLSQPASVEVLSHPYVVYPGFLPMSVSVSSLPSVRSSSQMSAPATLTEEPNQLKANHEPSEQEICEPERQRNVQQHNRPVYRTRDQTGREILHTENVRMTPRQTHIITMSELEDFAVENT</sequence>
<organism evidence="1 2">
    <name type="scientific">Pangasianodon gigas</name>
    <name type="common">Mekong giant catfish</name>
    <name type="synonym">Pangasius gigas</name>
    <dbReference type="NCBI Taxonomy" id="30993"/>
    <lineage>
        <taxon>Eukaryota</taxon>
        <taxon>Metazoa</taxon>
        <taxon>Chordata</taxon>
        <taxon>Craniata</taxon>
        <taxon>Vertebrata</taxon>
        <taxon>Euteleostomi</taxon>
        <taxon>Actinopterygii</taxon>
        <taxon>Neopterygii</taxon>
        <taxon>Teleostei</taxon>
        <taxon>Ostariophysi</taxon>
        <taxon>Siluriformes</taxon>
        <taxon>Pangasiidae</taxon>
        <taxon>Pangasianodon</taxon>
    </lineage>
</organism>
<keyword evidence="2" id="KW-1185">Reference proteome</keyword>
<gene>
    <name evidence="1" type="ORF">PGIGA_G00188220</name>
</gene>
<proteinExistence type="predicted"/>
<reference evidence="1 2" key="1">
    <citation type="journal article" date="2022" name="bioRxiv">
        <title>An ancient truncated duplication of the anti-Mullerian hormone receptor type 2 gene is a potential conserved master sex determinant in the Pangasiidae catfish family.</title>
        <authorList>
            <person name="Wen M."/>
            <person name="Pan Q."/>
            <person name="Jouanno E."/>
            <person name="Montfort J."/>
            <person name="Zahm M."/>
            <person name="Cabau C."/>
            <person name="Klopp C."/>
            <person name="Iampietro C."/>
            <person name="Roques C."/>
            <person name="Bouchez O."/>
            <person name="Castinel A."/>
            <person name="Donnadieu C."/>
            <person name="Parrinello H."/>
            <person name="Poncet C."/>
            <person name="Belmonte E."/>
            <person name="Gautier V."/>
            <person name="Avarre J.-C."/>
            <person name="Dugue R."/>
            <person name="Gustiano R."/>
            <person name="Ha T.T.T."/>
            <person name="Campet M."/>
            <person name="Sriphairoj K."/>
            <person name="Ribolli J."/>
            <person name="de Almeida F.L."/>
            <person name="Desvignes T."/>
            <person name="Postlethwait J.H."/>
            <person name="Bucao C.F."/>
            <person name="Robinson-Rechavi M."/>
            <person name="Bobe J."/>
            <person name="Herpin A."/>
            <person name="Guiguen Y."/>
        </authorList>
    </citation>
    <scope>NUCLEOTIDE SEQUENCE [LARGE SCALE GENOMIC DNA]</scope>
    <source>
        <strain evidence="1">YG-Dec2019</strain>
    </source>
</reference>
<dbReference type="EMBL" id="CM040456">
    <property type="protein sequence ID" value="MCI4376423.1"/>
    <property type="molecule type" value="Genomic_DNA"/>
</dbReference>
<evidence type="ECO:0000313" key="1">
    <source>
        <dbReference type="EMBL" id="MCI4376423.1"/>
    </source>
</evidence>
<protein>
    <submittedName>
        <fullName evidence="1">Uncharacterized protein</fullName>
    </submittedName>
</protein>
<evidence type="ECO:0000313" key="2">
    <source>
        <dbReference type="Proteomes" id="UP000829447"/>
    </source>
</evidence>
<name>A0ACC5WBH9_PANGG</name>
<dbReference type="Proteomes" id="UP000829447">
    <property type="component" value="Linkage Group LG3"/>
</dbReference>